<name>A0A926D7J0_9FIRM</name>
<feature type="compositionally biased region" description="Basic residues" evidence="1">
    <location>
        <begin position="54"/>
        <end position="66"/>
    </location>
</feature>
<evidence type="ECO:0000313" key="3">
    <source>
        <dbReference type="Proteomes" id="UP000651482"/>
    </source>
</evidence>
<evidence type="ECO:0000313" key="2">
    <source>
        <dbReference type="EMBL" id="MBC8532858.1"/>
    </source>
</evidence>
<gene>
    <name evidence="2" type="ORF">IAG03_02325</name>
</gene>
<keyword evidence="3" id="KW-1185">Reference proteome</keyword>
<feature type="region of interest" description="Disordered" evidence="1">
    <location>
        <begin position="25"/>
        <end position="79"/>
    </location>
</feature>
<dbReference type="Proteomes" id="UP000651482">
    <property type="component" value="Unassembled WGS sequence"/>
</dbReference>
<dbReference type="AlphaFoldDB" id="A0A926D7J0"/>
<dbReference type="RefSeq" id="WP_249318108.1">
    <property type="nucleotide sequence ID" value="NZ_JACRSN010000002.1"/>
</dbReference>
<evidence type="ECO:0000256" key="1">
    <source>
        <dbReference type="SAM" id="MobiDB-lite"/>
    </source>
</evidence>
<proteinExistence type="predicted"/>
<organism evidence="2 3">
    <name type="scientific">Yeguia hominis</name>
    <dbReference type="NCBI Taxonomy" id="2763662"/>
    <lineage>
        <taxon>Bacteria</taxon>
        <taxon>Bacillati</taxon>
        <taxon>Bacillota</taxon>
        <taxon>Clostridia</taxon>
        <taxon>Eubacteriales</taxon>
        <taxon>Yeguiaceae</taxon>
        <taxon>Yeguia</taxon>
    </lineage>
</organism>
<protein>
    <submittedName>
        <fullName evidence="2">Uncharacterized protein</fullName>
    </submittedName>
</protein>
<accession>A0A926D7J0</accession>
<comment type="caution">
    <text evidence="2">The sequence shown here is derived from an EMBL/GenBank/DDBJ whole genome shotgun (WGS) entry which is preliminary data.</text>
</comment>
<reference evidence="2" key="1">
    <citation type="submission" date="2020-08" db="EMBL/GenBank/DDBJ databases">
        <title>Genome public.</title>
        <authorList>
            <person name="Liu C."/>
            <person name="Sun Q."/>
        </authorList>
    </citation>
    <scope>NUCLEOTIDE SEQUENCE</scope>
    <source>
        <strain evidence="2">NSJ-40</strain>
    </source>
</reference>
<dbReference type="EMBL" id="JACRSN010000002">
    <property type="protein sequence ID" value="MBC8532858.1"/>
    <property type="molecule type" value="Genomic_DNA"/>
</dbReference>
<sequence>MQHGRSGATEKRRDRATGELLLLYNAQSRKPGGMQRDSGRADPGTHARCAFPSVKRRRNAAHHGCRMRMAQRGSARTAG</sequence>